<evidence type="ECO:0000259" key="3">
    <source>
        <dbReference type="Pfam" id="PF13462"/>
    </source>
</evidence>
<feature type="domain" description="Thioredoxin-like fold" evidence="3">
    <location>
        <begin position="131"/>
        <end position="288"/>
    </location>
</feature>
<dbReference type="AlphaFoldDB" id="A0A975M5Y7"/>
<proteinExistence type="predicted"/>
<reference evidence="4 5" key="1">
    <citation type="submission" date="2021-05" db="EMBL/GenBank/DDBJ databases">
        <title>Novel species in genus Arthrobacter.</title>
        <authorList>
            <person name="Zhang G."/>
        </authorList>
    </citation>
    <scope>NUCLEOTIDE SEQUENCE [LARGE SCALE GENOMIC DNA]</scope>
    <source>
        <strain evidence="5">zg-ZUI227</strain>
    </source>
</reference>
<organism evidence="4 5">
    <name type="scientific">Arthrobacter jiangjiafuii</name>
    <dbReference type="NCBI Taxonomy" id="2817475"/>
    <lineage>
        <taxon>Bacteria</taxon>
        <taxon>Bacillati</taxon>
        <taxon>Actinomycetota</taxon>
        <taxon>Actinomycetes</taxon>
        <taxon>Micrococcales</taxon>
        <taxon>Micrococcaceae</taxon>
        <taxon>Arthrobacter</taxon>
    </lineage>
</organism>
<keyword evidence="2" id="KW-0472">Membrane</keyword>
<dbReference type="InterPro" id="IPR012336">
    <property type="entry name" value="Thioredoxin-like_fold"/>
</dbReference>
<keyword evidence="2" id="KW-1133">Transmembrane helix</keyword>
<name>A0A975M5Y7_9MICC</name>
<accession>A0A975M5Y7</accession>
<feature type="compositionally biased region" description="Basic and acidic residues" evidence="1">
    <location>
        <begin position="1"/>
        <end position="30"/>
    </location>
</feature>
<dbReference type="Proteomes" id="UP000676885">
    <property type="component" value="Chromosome"/>
</dbReference>
<dbReference type="InterPro" id="IPR036249">
    <property type="entry name" value="Thioredoxin-like_sf"/>
</dbReference>
<keyword evidence="2" id="KW-0812">Transmembrane</keyword>
<gene>
    <name evidence="4" type="ORF">KKR91_02525</name>
</gene>
<keyword evidence="5" id="KW-1185">Reference proteome</keyword>
<feature type="transmembrane region" description="Helical" evidence="2">
    <location>
        <begin position="38"/>
        <end position="59"/>
    </location>
</feature>
<dbReference type="EMBL" id="CP076022">
    <property type="protein sequence ID" value="QWC10537.1"/>
    <property type="molecule type" value="Genomic_DNA"/>
</dbReference>
<dbReference type="Gene3D" id="3.40.30.10">
    <property type="entry name" value="Glutaredoxin"/>
    <property type="match status" value="1"/>
</dbReference>
<sequence>MTERNPKPSKADRTAAAREQARAMREAQKKKEQRNKLLVRWGVVAAVVAIIVVVALIVINSMRGGNGAEAQTGQSPANANEFGGITLTSTTALEPSEPFAVDVATLPAEPTEANDEAPIPPGIAPAAEGEPVPIVVYVDVNCVHCAEFEETYNGQIASWLDAGEVTFEYRTVAFLDRSSPTNYSSRGANAAACVADTNPESYWDFMTSIFANYDNGEIKNAELASMAESVGAGNASDCIQNDGFRAFVNYADRLARVDYVSGTPTVYVNGAETNANDFTTTVQAAIDANK</sequence>
<feature type="region of interest" description="Disordered" evidence="1">
    <location>
        <begin position="1"/>
        <end position="31"/>
    </location>
</feature>
<dbReference type="Pfam" id="PF13462">
    <property type="entry name" value="Thioredoxin_4"/>
    <property type="match status" value="1"/>
</dbReference>
<dbReference type="RefSeq" id="WP_210231780.1">
    <property type="nucleotide sequence ID" value="NZ_CP076022.1"/>
</dbReference>
<evidence type="ECO:0000313" key="5">
    <source>
        <dbReference type="Proteomes" id="UP000676885"/>
    </source>
</evidence>
<dbReference type="KEGG" id="ajg:KKR91_02525"/>
<protein>
    <submittedName>
        <fullName evidence="4">DsbA family protein</fullName>
    </submittedName>
</protein>
<evidence type="ECO:0000313" key="4">
    <source>
        <dbReference type="EMBL" id="QWC10537.1"/>
    </source>
</evidence>
<dbReference type="SUPFAM" id="SSF52833">
    <property type="entry name" value="Thioredoxin-like"/>
    <property type="match status" value="1"/>
</dbReference>
<evidence type="ECO:0000256" key="1">
    <source>
        <dbReference type="SAM" id="MobiDB-lite"/>
    </source>
</evidence>
<evidence type="ECO:0000256" key="2">
    <source>
        <dbReference type="SAM" id="Phobius"/>
    </source>
</evidence>